<keyword evidence="4" id="KW-1185">Reference proteome</keyword>
<sequence>MVAKLNALEKKLMVSSTECLILKDKLRNADDSSEMIESLRSEVDKLQNEKTQLEKELEVAAEAGLEMDHMVSQCLSSQQACESLMESIEQLRLQANQQQAKTSSLENNLVLKTKENETLAQELRAAEEKIVELSSQLKKVEADLIQKEEEHHEQYDELRKLYDNQKKQYEEDLRNKTVEAVMVLTKCNSLEATLNETKDSLAVKENEIAVLQECLEKIKTSNGEEQGKVAIQFQDMLDFGKLKAELTSVSKERDRLKEELQGEEEARKLLEDHVKVIKEEVEKLRKSHEAAERDKAEAQTRLEVLSSYFKEKESQLQKELGAQIQKYTDASSVVQHMRSLEEEVENYRMELNHSSPQIVDLMNGEPTLELIDVTAENEGYYVVFHNM</sequence>
<evidence type="ECO:0000256" key="2">
    <source>
        <dbReference type="SAM" id="Coils"/>
    </source>
</evidence>
<feature type="coiled-coil region" evidence="2">
    <location>
        <begin position="239"/>
        <end position="301"/>
    </location>
</feature>
<accession>A0A8K0NVT2</accession>
<dbReference type="GO" id="GO:0005789">
    <property type="term" value="C:endoplasmic reticulum membrane"/>
    <property type="evidence" value="ECO:0007669"/>
    <property type="project" value="TreeGrafter"/>
</dbReference>
<dbReference type="InterPro" id="IPR051500">
    <property type="entry name" value="cTAGE_MIA/OTOR"/>
</dbReference>
<dbReference type="PANTHER" id="PTHR23158:SF33">
    <property type="entry name" value="TRANSPORT AND GOLGI ORGANIZATION PROTEIN 1"/>
    <property type="match status" value="1"/>
</dbReference>
<evidence type="ECO:0000313" key="4">
    <source>
        <dbReference type="Proteomes" id="UP000792457"/>
    </source>
</evidence>
<dbReference type="GO" id="GO:0006888">
    <property type="term" value="P:endoplasmic reticulum to Golgi vesicle-mediated transport"/>
    <property type="evidence" value="ECO:0007669"/>
    <property type="project" value="TreeGrafter"/>
</dbReference>
<dbReference type="Proteomes" id="UP000792457">
    <property type="component" value="Unassembled WGS sequence"/>
</dbReference>
<dbReference type="GO" id="GO:0009306">
    <property type="term" value="P:protein secretion"/>
    <property type="evidence" value="ECO:0007669"/>
    <property type="project" value="TreeGrafter"/>
</dbReference>
<reference evidence="3" key="1">
    <citation type="submission" date="2013-04" db="EMBL/GenBank/DDBJ databases">
        <authorList>
            <person name="Qu J."/>
            <person name="Murali S.C."/>
            <person name="Bandaranaike D."/>
            <person name="Bellair M."/>
            <person name="Blankenburg K."/>
            <person name="Chao H."/>
            <person name="Dinh H."/>
            <person name="Doddapaneni H."/>
            <person name="Downs B."/>
            <person name="Dugan-Rocha S."/>
            <person name="Elkadiri S."/>
            <person name="Gnanaolivu R.D."/>
            <person name="Hernandez B."/>
            <person name="Javaid M."/>
            <person name="Jayaseelan J.C."/>
            <person name="Lee S."/>
            <person name="Li M."/>
            <person name="Ming W."/>
            <person name="Munidasa M."/>
            <person name="Muniz J."/>
            <person name="Nguyen L."/>
            <person name="Ongeri F."/>
            <person name="Osuji N."/>
            <person name="Pu L.-L."/>
            <person name="Puazo M."/>
            <person name="Qu C."/>
            <person name="Quiroz J."/>
            <person name="Raj R."/>
            <person name="Weissenberger G."/>
            <person name="Xin Y."/>
            <person name="Zou X."/>
            <person name="Han Y."/>
            <person name="Richards S."/>
            <person name="Worley K."/>
            <person name="Muzny D."/>
            <person name="Gibbs R."/>
        </authorList>
    </citation>
    <scope>NUCLEOTIDE SEQUENCE</scope>
    <source>
        <strain evidence="3">Sampled in the wild</strain>
    </source>
</reference>
<evidence type="ECO:0000256" key="1">
    <source>
        <dbReference type="ARBA" id="ARBA00023054"/>
    </source>
</evidence>
<feature type="coiled-coil region" evidence="2">
    <location>
        <begin position="22"/>
        <end position="207"/>
    </location>
</feature>
<dbReference type="AlphaFoldDB" id="A0A8K0NVT2"/>
<comment type="caution">
    <text evidence="3">The sequence shown here is derived from an EMBL/GenBank/DDBJ whole genome shotgun (WGS) entry which is preliminary data.</text>
</comment>
<gene>
    <name evidence="3" type="ORF">J437_LFUL004960</name>
</gene>
<reference evidence="3" key="2">
    <citation type="submission" date="2017-10" db="EMBL/GenBank/DDBJ databases">
        <title>Ladona fulva Genome sequencing and assembly.</title>
        <authorList>
            <person name="Murali S."/>
            <person name="Richards S."/>
            <person name="Bandaranaike D."/>
            <person name="Bellair M."/>
            <person name="Blankenburg K."/>
            <person name="Chao H."/>
            <person name="Dinh H."/>
            <person name="Doddapaneni H."/>
            <person name="Dugan-Rocha S."/>
            <person name="Elkadiri S."/>
            <person name="Gnanaolivu R."/>
            <person name="Hernandez B."/>
            <person name="Skinner E."/>
            <person name="Javaid M."/>
            <person name="Lee S."/>
            <person name="Li M."/>
            <person name="Ming W."/>
            <person name="Munidasa M."/>
            <person name="Muniz J."/>
            <person name="Nguyen L."/>
            <person name="Hughes D."/>
            <person name="Osuji N."/>
            <person name="Pu L.-L."/>
            <person name="Puazo M."/>
            <person name="Qu C."/>
            <person name="Quiroz J."/>
            <person name="Raj R."/>
            <person name="Weissenberger G."/>
            <person name="Xin Y."/>
            <person name="Zou X."/>
            <person name="Han Y."/>
            <person name="Worley K."/>
            <person name="Muzny D."/>
            <person name="Gibbs R."/>
        </authorList>
    </citation>
    <scope>NUCLEOTIDE SEQUENCE</scope>
    <source>
        <strain evidence="3">Sampled in the wild</strain>
    </source>
</reference>
<organism evidence="3 4">
    <name type="scientific">Ladona fulva</name>
    <name type="common">Scarce chaser dragonfly</name>
    <name type="synonym">Libellula fulva</name>
    <dbReference type="NCBI Taxonomy" id="123851"/>
    <lineage>
        <taxon>Eukaryota</taxon>
        <taxon>Metazoa</taxon>
        <taxon>Ecdysozoa</taxon>
        <taxon>Arthropoda</taxon>
        <taxon>Hexapoda</taxon>
        <taxon>Insecta</taxon>
        <taxon>Pterygota</taxon>
        <taxon>Palaeoptera</taxon>
        <taxon>Odonata</taxon>
        <taxon>Epiprocta</taxon>
        <taxon>Anisoptera</taxon>
        <taxon>Libelluloidea</taxon>
        <taxon>Libellulidae</taxon>
        <taxon>Ladona</taxon>
    </lineage>
</organism>
<dbReference type="EMBL" id="KZ308162">
    <property type="protein sequence ID" value="KAG8223492.1"/>
    <property type="molecule type" value="Genomic_DNA"/>
</dbReference>
<keyword evidence="1 2" id="KW-0175">Coiled coil</keyword>
<dbReference type="PANTHER" id="PTHR23158">
    <property type="entry name" value="MELANOMA INHIBITORY ACTIVITY-RELATED"/>
    <property type="match status" value="1"/>
</dbReference>
<proteinExistence type="predicted"/>
<evidence type="ECO:0000313" key="3">
    <source>
        <dbReference type="EMBL" id="KAG8223492.1"/>
    </source>
</evidence>
<name>A0A8K0NVT2_LADFU</name>
<dbReference type="OrthoDB" id="6627676at2759"/>
<dbReference type="GO" id="GO:0035459">
    <property type="term" value="P:vesicle cargo loading"/>
    <property type="evidence" value="ECO:0007669"/>
    <property type="project" value="TreeGrafter"/>
</dbReference>
<protein>
    <submittedName>
        <fullName evidence="3">Uncharacterized protein</fullName>
    </submittedName>
</protein>
<dbReference type="GO" id="GO:0070971">
    <property type="term" value="C:endoplasmic reticulum exit site"/>
    <property type="evidence" value="ECO:0007669"/>
    <property type="project" value="TreeGrafter"/>
</dbReference>